<dbReference type="Proteomes" id="UP001501475">
    <property type="component" value="Unassembled WGS sequence"/>
</dbReference>
<sequence length="589" mass="62027">MRDTSDLADMSGPEDGVESRGGLVPATAEAATGHPDTEAVSTVIAEMLPGVALVFGEVPTELELDLIDLGLVSSADRTQLSSVLGVVGNTATVAGNAGSALASVQGLYRVNDATRAMLEAGAKLAVKDGANLGAMVTSNGLAQARFIPVTGLTAAQTAAAVGPAVATIALQMQLSEITSLVKSNYALTGHVLASIQRGQRAELAGLVEAIELAVVRAKELECVPASLWEDVAGKGSDLRAARNLYRENVRGHIAQLRTIEGRARRDYLHAQAEAITFDATALLLSLKAWTGYQALQAGKARTVGRDDPHETKLVGLIARDTRTELSSALDETRGLVDALTRELRLVAELPGRQSLSQRLPGARGDLKVARQTTARLLEGITPLAEALRPQPKPLATPALMCTDPSVDVASYLRVLRWFLDDDEDVRVLALADRTSATGAISAAVGGAMDRLSAARDKPIAKTLVVVTNRRVLTADSLDFLEQGDVNGDVPIDRVRYVRSLPPSYAGEPAVVDLITRDDNHRWTFPASVASAKVNELAAVLGEAMNLPDEERVALQGVGRSKAAINEHNGVVDEPFESADQPRAAEGASG</sequence>
<protein>
    <submittedName>
        <fullName evidence="2">Uncharacterized protein</fullName>
    </submittedName>
</protein>
<reference evidence="3" key="1">
    <citation type="journal article" date="2019" name="Int. J. Syst. Evol. Microbiol.">
        <title>The Global Catalogue of Microorganisms (GCM) 10K type strain sequencing project: providing services to taxonomists for standard genome sequencing and annotation.</title>
        <authorList>
            <consortium name="The Broad Institute Genomics Platform"/>
            <consortium name="The Broad Institute Genome Sequencing Center for Infectious Disease"/>
            <person name="Wu L."/>
            <person name="Ma J."/>
        </authorList>
    </citation>
    <scope>NUCLEOTIDE SEQUENCE [LARGE SCALE GENOMIC DNA]</scope>
    <source>
        <strain evidence="3">JCM 15591</strain>
    </source>
</reference>
<gene>
    <name evidence="2" type="ORF">GCM10009810_04840</name>
</gene>
<evidence type="ECO:0000256" key="1">
    <source>
        <dbReference type="SAM" id="MobiDB-lite"/>
    </source>
</evidence>
<feature type="region of interest" description="Disordered" evidence="1">
    <location>
        <begin position="1"/>
        <end position="21"/>
    </location>
</feature>
<feature type="region of interest" description="Disordered" evidence="1">
    <location>
        <begin position="567"/>
        <end position="589"/>
    </location>
</feature>
<accession>A0ABP4W7T7</accession>
<keyword evidence="3" id="KW-1185">Reference proteome</keyword>
<organism evidence="2 3">
    <name type="scientific">Nostocoides vanveenii</name>
    <dbReference type="NCBI Taxonomy" id="330835"/>
    <lineage>
        <taxon>Bacteria</taxon>
        <taxon>Bacillati</taxon>
        <taxon>Actinomycetota</taxon>
        <taxon>Actinomycetes</taxon>
        <taxon>Micrococcales</taxon>
        <taxon>Intrasporangiaceae</taxon>
        <taxon>Nostocoides</taxon>
    </lineage>
</organism>
<evidence type="ECO:0000313" key="2">
    <source>
        <dbReference type="EMBL" id="GAA1747250.1"/>
    </source>
</evidence>
<proteinExistence type="predicted"/>
<name>A0ABP4W7T7_9MICO</name>
<comment type="caution">
    <text evidence="2">The sequence shown here is derived from an EMBL/GenBank/DDBJ whole genome shotgun (WGS) entry which is preliminary data.</text>
</comment>
<evidence type="ECO:0000313" key="3">
    <source>
        <dbReference type="Proteomes" id="UP001501475"/>
    </source>
</evidence>
<dbReference type="EMBL" id="BAAAPN010000014">
    <property type="protein sequence ID" value="GAA1747250.1"/>
    <property type="molecule type" value="Genomic_DNA"/>
</dbReference>
<dbReference type="RefSeq" id="WP_344061598.1">
    <property type="nucleotide sequence ID" value="NZ_BAAAPN010000014.1"/>
</dbReference>